<organism evidence="10">
    <name type="scientific">Leptospirillum ferriphilum</name>
    <dbReference type="NCBI Taxonomy" id="178606"/>
    <lineage>
        <taxon>Bacteria</taxon>
        <taxon>Pseudomonadati</taxon>
        <taxon>Nitrospirota</taxon>
        <taxon>Nitrospiria</taxon>
        <taxon>Nitrospirales</taxon>
        <taxon>Nitrospiraceae</taxon>
        <taxon>Leptospirillum</taxon>
    </lineage>
</organism>
<feature type="domain" description="Pyrroline-5-carboxylate reductase catalytic N-terminal" evidence="8">
    <location>
        <begin position="13"/>
        <end position="99"/>
    </location>
</feature>
<dbReference type="GO" id="GO:0005737">
    <property type="term" value="C:cytoplasm"/>
    <property type="evidence" value="ECO:0007669"/>
    <property type="project" value="UniProtKB-SubCell"/>
</dbReference>
<comment type="pathway">
    <text evidence="4 7">Amino-acid biosynthesis; L-proline biosynthesis; L-proline from L-glutamate 5-semialdehyde: step 1/1.</text>
</comment>
<gene>
    <name evidence="4 10" type="primary">proC</name>
    <name evidence="10" type="ORF">ENX03_00850</name>
</gene>
<dbReference type="InterPro" id="IPR053790">
    <property type="entry name" value="P5CR-like_CS"/>
</dbReference>
<dbReference type="PANTHER" id="PTHR11645">
    <property type="entry name" value="PYRROLINE-5-CARBOXYLATE REDUCTASE"/>
    <property type="match status" value="1"/>
</dbReference>
<dbReference type="HAMAP" id="MF_01925">
    <property type="entry name" value="P5C_reductase"/>
    <property type="match status" value="1"/>
</dbReference>
<dbReference type="AlphaFoldDB" id="A0A7C3QTE6"/>
<dbReference type="EMBL" id="DTMM01000015">
    <property type="protein sequence ID" value="HFT92492.1"/>
    <property type="molecule type" value="Genomic_DNA"/>
</dbReference>
<dbReference type="EC" id="1.5.1.2" evidence="4 5"/>
<dbReference type="UniPathway" id="UPA00098">
    <property type="reaction ID" value="UER00361"/>
</dbReference>
<dbReference type="PANTHER" id="PTHR11645:SF0">
    <property type="entry name" value="PYRROLINE-5-CARBOXYLATE REDUCTASE 3"/>
    <property type="match status" value="1"/>
</dbReference>
<dbReference type="InterPro" id="IPR000304">
    <property type="entry name" value="Pyrroline-COOH_reductase"/>
</dbReference>
<dbReference type="GO" id="GO:0004735">
    <property type="term" value="F:pyrroline-5-carboxylate reductase activity"/>
    <property type="evidence" value="ECO:0007669"/>
    <property type="project" value="UniProtKB-UniRule"/>
</dbReference>
<feature type="domain" description="Pyrroline-5-carboxylate reductase dimerisation" evidence="9">
    <location>
        <begin position="172"/>
        <end position="276"/>
    </location>
</feature>
<evidence type="ECO:0000259" key="9">
    <source>
        <dbReference type="Pfam" id="PF14748"/>
    </source>
</evidence>
<evidence type="ECO:0000256" key="7">
    <source>
        <dbReference type="RuleBase" id="RU003903"/>
    </source>
</evidence>
<dbReference type="SUPFAM" id="SSF51735">
    <property type="entry name" value="NAD(P)-binding Rossmann-fold domains"/>
    <property type="match status" value="1"/>
</dbReference>
<feature type="binding site" evidence="6">
    <location>
        <begin position="82"/>
        <end position="85"/>
    </location>
    <ligand>
        <name>NADP(+)</name>
        <dbReference type="ChEBI" id="CHEBI:58349"/>
    </ligand>
</feature>
<dbReference type="InterPro" id="IPR008927">
    <property type="entry name" value="6-PGluconate_DH-like_C_sf"/>
</dbReference>
<keyword evidence="2 4" id="KW-0521">NADP</keyword>
<accession>A0A7C3QTE6</accession>
<evidence type="ECO:0000256" key="6">
    <source>
        <dbReference type="PIRSR" id="PIRSR000193-1"/>
    </source>
</evidence>
<dbReference type="NCBIfam" id="TIGR00112">
    <property type="entry name" value="proC"/>
    <property type="match status" value="1"/>
</dbReference>
<dbReference type="Gene3D" id="1.10.3730.10">
    <property type="entry name" value="ProC C-terminal domain-like"/>
    <property type="match status" value="1"/>
</dbReference>
<dbReference type="Pfam" id="PF03807">
    <property type="entry name" value="F420_oxidored"/>
    <property type="match status" value="1"/>
</dbReference>
<dbReference type="PIRSF" id="PIRSF000193">
    <property type="entry name" value="Pyrrol-5-carb_rd"/>
    <property type="match status" value="1"/>
</dbReference>
<evidence type="ECO:0000259" key="8">
    <source>
        <dbReference type="Pfam" id="PF03807"/>
    </source>
</evidence>
<dbReference type="FunFam" id="1.10.3730.10:FF:000001">
    <property type="entry name" value="Pyrroline-5-carboxylate reductase"/>
    <property type="match status" value="1"/>
</dbReference>
<sequence length="289" mass="30846">MSQSLAGADVCWVIGAGRMGQAFLSGFRKLGRQGISARTVVCDPDPGVRERLSREGNVETVGTLLDLVRLGETAPPSLVFWAVKPSLFFGLATSLRKMDICPLGVSVMAGTPLSLLEEALPDWRWIRTMSNLALTRGEGMTVVATGARANADDLSRVSRIFLEMGRVMMLPEKDFDVATALAGSGPGLMAMVLDSLADAGVRHGLKREDAVFLSAQMLKGTASLILDEGLDPSELGKRVASPAGTTIEGVVALEEKGVRGAFIHAIFRMVERSKNMSSTISREGSDSRH</sequence>
<reference evidence="10" key="1">
    <citation type="journal article" date="2020" name="mSystems">
        <title>Genome- and Community-Level Interaction Insights into Carbon Utilization and Element Cycling Functions of Hydrothermarchaeota in Hydrothermal Sediment.</title>
        <authorList>
            <person name="Zhou Z."/>
            <person name="Liu Y."/>
            <person name="Xu W."/>
            <person name="Pan J."/>
            <person name="Luo Z.H."/>
            <person name="Li M."/>
        </authorList>
    </citation>
    <scope>NUCLEOTIDE SEQUENCE [LARGE SCALE GENOMIC DNA]</scope>
    <source>
        <strain evidence="10">SpSt-902</strain>
    </source>
</reference>
<dbReference type="InterPro" id="IPR036291">
    <property type="entry name" value="NAD(P)-bd_dom_sf"/>
</dbReference>
<dbReference type="SUPFAM" id="SSF48179">
    <property type="entry name" value="6-phosphogluconate dehydrogenase C-terminal domain-like"/>
    <property type="match status" value="1"/>
</dbReference>
<evidence type="ECO:0000256" key="1">
    <source>
        <dbReference type="ARBA" id="ARBA00005525"/>
    </source>
</evidence>
<evidence type="ECO:0000256" key="3">
    <source>
        <dbReference type="ARBA" id="ARBA00023002"/>
    </source>
</evidence>
<evidence type="ECO:0000256" key="4">
    <source>
        <dbReference type="HAMAP-Rule" id="MF_01925"/>
    </source>
</evidence>
<dbReference type="Pfam" id="PF14748">
    <property type="entry name" value="P5CR_dimer"/>
    <property type="match status" value="1"/>
</dbReference>
<comment type="function">
    <text evidence="4">Catalyzes the reduction of 1-pyrroline-5-carboxylate (PCA) to L-proline.</text>
</comment>
<proteinExistence type="inferred from homology"/>
<evidence type="ECO:0000256" key="2">
    <source>
        <dbReference type="ARBA" id="ARBA00022857"/>
    </source>
</evidence>
<comment type="catalytic activity">
    <reaction evidence="4">
        <text>L-proline + NAD(+) = (S)-1-pyrroline-5-carboxylate + NADH + 2 H(+)</text>
        <dbReference type="Rhea" id="RHEA:14105"/>
        <dbReference type="ChEBI" id="CHEBI:15378"/>
        <dbReference type="ChEBI" id="CHEBI:17388"/>
        <dbReference type="ChEBI" id="CHEBI:57540"/>
        <dbReference type="ChEBI" id="CHEBI:57945"/>
        <dbReference type="ChEBI" id="CHEBI:60039"/>
        <dbReference type="EC" id="1.5.1.2"/>
    </reaction>
</comment>
<comment type="similarity">
    <text evidence="1 4 7">Belongs to the pyrroline-5-carboxylate reductase family.</text>
</comment>
<evidence type="ECO:0000313" key="10">
    <source>
        <dbReference type="EMBL" id="HFT92492.1"/>
    </source>
</evidence>
<feature type="binding site" evidence="6">
    <location>
        <begin position="14"/>
        <end position="19"/>
    </location>
    <ligand>
        <name>NADP(+)</name>
        <dbReference type="ChEBI" id="CHEBI:58349"/>
    </ligand>
</feature>
<dbReference type="GO" id="GO:0055129">
    <property type="term" value="P:L-proline biosynthetic process"/>
    <property type="evidence" value="ECO:0007669"/>
    <property type="project" value="UniProtKB-UniRule"/>
</dbReference>
<comment type="caution">
    <text evidence="10">The sequence shown here is derived from an EMBL/GenBank/DDBJ whole genome shotgun (WGS) entry which is preliminary data.</text>
</comment>
<comment type="catalytic activity">
    <reaction evidence="4 7">
        <text>L-proline + NADP(+) = (S)-1-pyrroline-5-carboxylate + NADPH + 2 H(+)</text>
        <dbReference type="Rhea" id="RHEA:14109"/>
        <dbReference type="ChEBI" id="CHEBI:15378"/>
        <dbReference type="ChEBI" id="CHEBI:17388"/>
        <dbReference type="ChEBI" id="CHEBI:57783"/>
        <dbReference type="ChEBI" id="CHEBI:58349"/>
        <dbReference type="ChEBI" id="CHEBI:60039"/>
        <dbReference type="EC" id="1.5.1.2"/>
    </reaction>
</comment>
<evidence type="ECO:0000256" key="5">
    <source>
        <dbReference type="NCBIfam" id="TIGR00112"/>
    </source>
</evidence>
<keyword evidence="4" id="KW-0963">Cytoplasm</keyword>
<keyword evidence="3 4" id="KW-0560">Oxidoreductase</keyword>
<protein>
    <recommendedName>
        <fullName evidence="4 5">Pyrroline-5-carboxylate reductase</fullName>
        <shortName evidence="4">P5C reductase</shortName>
        <shortName evidence="4">P5CR</shortName>
        <ecNumber evidence="4 5">1.5.1.2</ecNumber>
    </recommendedName>
    <alternativeName>
        <fullName evidence="4">PCA reductase</fullName>
    </alternativeName>
</protein>
<keyword evidence="4 7" id="KW-0641">Proline biosynthesis</keyword>
<keyword evidence="4 7" id="KW-0028">Amino-acid biosynthesis</keyword>
<name>A0A7C3QTE6_9BACT</name>
<dbReference type="PROSITE" id="PS00521">
    <property type="entry name" value="P5CR"/>
    <property type="match status" value="1"/>
</dbReference>
<dbReference type="InterPro" id="IPR028939">
    <property type="entry name" value="P5C_Rdtase_cat_N"/>
</dbReference>
<comment type="subcellular location">
    <subcellularLocation>
        <location evidence="4">Cytoplasm</location>
    </subcellularLocation>
</comment>
<dbReference type="Gene3D" id="3.40.50.720">
    <property type="entry name" value="NAD(P)-binding Rossmann-like Domain"/>
    <property type="match status" value="1"/>
</dbReference>
<dbReference type="InterPro" id="IPR029036">
    <property type="entry name" value="P5CR_dimer"/>
</dbReference>